<keyword evidence="2" id="KW-0378">Hydrolase</keyword>
<dbReference type="Proteomes" id="UP000663651">
    <property type="component" value="Chromosome"/>
</dbReference>
<dbReference type="Pfam" id="PF04480">
    <property type="entry name" value="DUF559"/>
    <property type="match status" value="1"/>
</dbReference>
<reference evidence="2 3" key="1">
    <citation type="submission" date="2021-03" db="EMBL/GenBank/DDBJ databases">
        <title>Geobacter metallireducens gen. nov. sp. nov., a microorganism capable of coupling the complete oxidation of organic compounds to the reduction of iron and other metals.</title>
        <authorList>
            <person name="Li Y."/>
        </authorList>
    </citation>
    <scope>NUCLEOTIDE SEQUENCE [LARGE SCALE GENOMIC DNA]</scope>
    <source>
        <strain evidence="2 3">Jerry-YX</strain>
    </source>
</reference>
<keyword evidence="3" id="KW-1185">Reference proteome</keyword>
<gene>
    <name evidence="2" type="ORF">JZM60_08210</name>
</gene>
<dbReference type="Gene3D" id="3.40.960.10">
    <property type="entry name" value="VSR Endonuclease"/>
    <property type="match status" value="1"/>
</dbReference>
<keyword evidence="2" id="KW-0540">Nuclease</keyword>
<proteinExistence type="predicted"/>
<evidence type="ECO:0000313" key="3">
    <source>
        <dbReference type="Proteomes" id="UP000663651"/>
    </source>
</evidence>
<dbReference type="InterPro" id="IPR007569">
    <property type="entry name" value="DUF559"/>
</dbReference>
<organism evidence="2 3">
    <name type="scientific">Geobacter benzoatilyticus</name>
    <dbReference type="NCBI Taxonomy" id="2815309"/>
    <lineage>
        <taxon>Bacteria</taxon>
        <taxon>Pseudomonadati</taxon>
        <taxon>Thermodesulfobacteriota</taxon>
        <taxon>Desulfuromonadia</taxon>
        <taxon>Geobacterales</taxon>
        <taxon>Geobacteraceae</taxon>
        <taxon>Geobacter</taxon>
    </lineage>
</organism>
<dbReference type="PANTHER" id="PTHR38590:SF1">
    <property type="entry name" value="BLL0828 PROTEIN"/>
    <property type="match status" value="1"/>
</dbReference>
<dbReference type="InterPro" id="IPR011335">
    <property type="entry name" value="Restrct_endonuc-II-like"/>
</dbReference>
<evidence type="ECO:0000313" key="2">
    <source>
        <dbReference type="EMBL" id="QSV47229.1"/>
    </source>
</evidence>
<evidence type="ECO:0000259" key="1">
    <source>
        <dbReference type="Pfam" id="PF04480"/>
    </source>
</evidence>
<protein>
    <submittedName>
        <fullName evidence="2">Endonuclease domain-containing protein</fullName>
    </submittedName>
</protein>
<name>A0ABX7Q6Z3_9BACT</name>
<sequence>MSINLTAAAKELRRNSTDAERLLWSYLKAKRLNGLKFRRQEQIGRFIADFVCYEKGVIVEADGGQHAQEKEKDAERTDWLNSQGFTVLRFWNHEIMTNINGVLEIIRTHCS</sequence>
<feature type="domain" description="DUF559" evidence="1">
    <location>
        <begin position="5"/>
        <end position="110"/>
    </location>
</feature>
<keyword evidence="2" id="KW-0255">Endonuclease</keyword>
<accession>A0ABX7Q6Z3</accession>
<dbReference type="EMBL" id="CP071382">
    <property type="protein sequence ID" value="QSV47229.1"/>
    <property type="molecule type" value="Genomic_DNA"/>
</dbReference>
<dbReference type="GO" id="GO:0004519">
    <property type="term" value="F:endonuclease activity"/>
    <property type="evidence" value="ECO:0007669"/>
    <property type="project" value="UniProtKB-KW"/>
</dbReference>
<dbReference type="SUPFAM" id="SSF52980">
    <property type="entry name" value="Restriction endonuclease-like"/>
    <property type="match status" value="1"/>
</dbReference>
<dbReference type="InterPro" id="IPR047216">
    <property type="entry name" value="Endonuclease_DUF559_bact"/>
</dbReference>
<dbReference type="PANTHER" id="PTHR38590">
    <property type="entry name" value="BLL0828 PROTEIN"/>
    <property type="match status" value="1"/>
</dbReference>
<dbReference type="RefSeq" id="WP_207165275.1">
    <property type="nucleotide sequence ID" value="NZ_CP071382.1"/>
</dbReference>
<dbReference type="CDD" id="cd01038">
    <property type="entry name" value="Endonuclease_DUF559"/>
    <property type="match status" value="1"/>
</dbReference>